<dbReference type="eggNOG" id="ENOG5033A0C">
    <property type="taxonomic scope" value="Bacteria"/>
</dbReference>
<dbReference type="RefSeq" id="WP_026801591.1">
    <property type="nucleotide sequence ID" value="NZ_AULI01000019.1"/>
</dbReference>
<evidence type="ECO:0000313" key="1">
    <source>
        <dbReference type="EMBL" id="KGX90247.1"/>
    </source>
</evidence>
<dbReference type="OrthoDB" id="2354098at2"/>
<sequence>MGKKQKFYVQEGETIDQCLDRIAKEGYMPVRRTEEPIFEERMIDGEKKVEPTGRTIVFEAKPKS</sequence>
<accession>A0A0A5I332</accession>
<protein>
    <recommendedName>
        <fullName evidence="3">NETI motif-containing protein</fullName>
    </recommendedName>
</protein>
<dbReference type="InterPro" id="IPR025930">
    <property type="entry name" value="NETI"/>
</dbReference>
<name>A0A0A5I332_9BACI</name>
<organism evidence="1 2">
    <name type="scientific">Pontibacillus halophilus JSM 076056 = DSM 19796</name>
    <dbReference type="NCBI Taxonomy" id="1385510"/>
    <lineage>
        <taxon>Bacteria</taxon>
        <taxon>Bacillati</taxon>
        <taxon>Bacillota</taxon>
        <taxon>Bacilli</taxon>
        <taxon>Bacillales</taxon>
        <taxon>Bacillaceae</taxon>
        <taxon>Pontibacillus</taxon>
    </lineage>
</organism>
<dbReference type="AlphaFoldDB" id="A0A0A5I332"/>
<comment type="caution">
    <text evidence="1">The sequence shown here is derived from an EMBL/GenBank/DDBJ whole genome shotgun (WGS) entry which is preliminary data.</text>
</comment>
<evidence type="ECO:0008006" key="3">
    <source>
        <dbReference type="Google" id="ProtNLM"/>
    </source>
</evidence>
<dbReference type="Pfam" id="PF14044">
    <property type="entry name" value="NETI"/>
    <property type="match status" value="1"/>
</dbReference>
<gene>
    <name evidence="1" type="ORF">N781_08355</name>
</gene>
<dbReference type="Proteomes" id="UP000030528">
    <property type="component" value="Unassembled WGS sequence"/>
</dbReference>
<dbReference type="EMBL" id="AVPE01000016">
    <property type="protein sequence ID" value="KGX90247.1"/>
    <property type="molecule type" value="Genomic_DNA"/>
</dbReference>
<proteinExistence type="predicted"/>
<evidence type="ECO:0000313" key="2">
    <source>
        <dbReference type="Proteomes" id="UP000030528"/>
    </source>
</evidence>
<keyword evidence="2" id="KW-1185">Reference proteome</keyword>
<reference evidence="1 2" key="1">
    <citation type="submission" date="2013-08" db="EMBL/GenBank/DDBJ databases">
        <authorList>
            <person name="Huang J."/>
            <person name="Wang G."/>
        </authorList>
    </citation>
    <scope>NUCLEOTIDE SEQUENCE [LARGE SCALE GENOMIC DNA]</scope>
    <source>
        <strain evidence="1 2">JSM 076056</strain>
    </source>
</reference>
<dbReference type="STRING" id="1385510.GCA_000425205_03398"/>